<gene>
    <name evidence="1" type="ordered locus">HAPS_1018</name>
</gene>
<dbReference type="AlphaFoldDB" id="B8F5N5"/>
<dbReference type="Proteomes" id="UP000006743">
    <property type="component" value="Chromosome"/>
</dbReference>
<dbReference type="KEGG" id="hap:HAPS_1018"/>
<reference evidence="1 2" key="1">
    <citation type="journal article" date="2009" name="J. Bacteriol.">
        <title>Complete genome sequence of Haemophilus parasuis SH0165.</title>
        <authorList>
            <person name="Yue M."/>
            <person name="Yang F."/>
            <person name="Yang J."/>
            <person name="Bei W."/>
            <person name="Cai X."/>
            <person name="Chen L."/>
            <person name="Dong J."/>
            <person name="Zhou R."/>
            <person name="Jin M."/>
            <person name="Jin Q."/>
            <person name="Chen H."/>
        </authorList>
    </citation>
    <scope>NUCLEOTIDE SEQUENCE [LARGE SCALE GENOMIC DNA]</scope>
    <source>
        <strain evidence="1 2">SH0165</strain>
    </source>
</reference>
<keyword evidence="2" id="KW-1185">Reference proteome</keyword>
<name>B8F5N5_GLAP5</name>
<proteinExistence type="predicted"/>
<evidence type="ECO:0000313" key="2">
    <source>
        <dbReference type="Proteomes" id="UP000006743"/>
    </source>
</evidence>
<organism evidence="1 2">
    <name type="scientific">Glaesserella parasuis serovar 5 (strain SH0165)</name>
    <name type="common">Haemophilus parasuis</name>
    <dbReference type="NCBI Taxonomy" id="557723"/>
    <lineage>
        <taxon>Bacteria</taxon>
        <taxon>Pseudomonadati</taxon>
        <taxon>Pseudomonadota</taxon>
        <taxon>Gammaproteobacteria</taxon>
        <taxon>Pasteurellales</taxon>
        <taxon>Pasteurellaceae</taxon>
        <taxon>Glaesserella</taxon>
    </lineage>
</organism>
<evidence type="ECO:0000313" key="1">
    <source>
        <dbReference type="EMBL" id="ACL32637.1"/>
    </source>
</evidence>
<dbReference type="EMBL" id="CP001321">
    <property type="protein sequence ID" value="ACL32637.1"/>
    <property type="molecule type" value="Genomic_DNA"/>
</dbReference>
<sequence>MGTWEPLLAPTIPHLRVITNDDVGSNSNLTENFDLVPAIAWFNHYLKNKYNRDYK</sequence>
<protein>
    <submittedName>
        <fullName evidence="1">Uncharacterized protein</fullName>
    </submittedName>
</protein>
<accession>B8F5N5</accession>
<dbReference type="HOGENOM" id="CLU_3025955_0_0_6"/>